<feature type="compositionally biased region" description="Polar residues" evidence="1">
    <location>
        <begin position="497"/>
        <end position="528"/>
    </location>
</feature>
<dbReference type="Pfam" id="PF06022">
    <property type="entry name" value="Cir_Bir_Yir"/>
    <property type="match status" value="1"/>
</dbReference>
<feature type="compositionally biased region" description="Polar residues" evidence="1">
    <location>
        <begin position="306"/>
        <end position="348"/>
    </location>
</feature>
<feature type="compositionally biased region" description="Low complexity" evidence="1">
    <location>
        <begin position="656"/>
        <end position="676"/>
    </location>
</feature>
<evidence type="ECO:0000256" key="2">
    <source>
        <dbReference type="SAM" id="Phobius"/>
    </source>
</evidence>
<name>A0A1C6WDB1_PLACU</name>
<keyword evidence="2" id="KW-0812">Transmembrane</keyword>
<feature type="compositionally biased region" description="Basic and acidic residues" evidence="1">
    <location>
        <begin position="563"/>
        <end position="573"/>
    </location>
</feature>
<sequence>MNYNKACKLFNELDDLFNEEFGNVKEFDSLSSLFNDYCPEKDGSKKCDTDYDKMSAVGAYLFMDFVEINNIDITSPNDRHIEYFIMWISNKLHEITTNNFESLDQPHENNLDKFIGSFDFLNSRDNTKELKDADITIMNIFYILFKEICETVRIYQTPNRQGHEYTNNITQCYIIYTELSKLVNQCSPYLYLLDHLKTIYDDFRQTVIKEQIHSDILHKVREFPSIDTTTAKCELKSEGCTIVHEKIIKTLPKFIKNEKEKLNDHEKSQQNKNKLITIKNILGSIDNEESGNVKLKDEKLEKTVESKGSPSASQGSAKSENSTKVTQKQDSGSSPRGTTLQSGKTSTPAAAAKLPVTKIKSTKPKPAKPTPPPKAQQQTSTTLSSTEHETSKTPKTNTASGTSETGSTGTKVSTAQTPSTPAQTAAVKPTPAKSSTEQHKSASLKLARSADSSQPQKETNMPPASPTPAHAASSQQVSAHPTNAKLPSVSPEKGDLIQTQQKTLTSPPSNSLHTSQKSGTGHQNGPKNSENEPDPTKNGKKGLISGKGNEGGGVNESRSPGGKSKDGTPKKIDNVNNSTSGSKASNSATSLGNQGNVSGTAQPVVSKPEPPKKLSPTTSGTSTTTSESTPSSTATESSHSQSLPGQPGPVQPILKTLTLTPPGTITTTSTGIATSAHKTKSTGVTASIPTLTSPFTMTTQLAKSEHEKSPSIKPAPPQPEQAHPLKPSPKTLPSTIPGIDTASSTSAKVPIITTTSKYIEATTNISISTPTASSDTTSLSTHITSSDTTSISAPITSSVTTSLSTPIPSPATTPLSTPTEVSPVKSEQTSKTLSFTISGTNTIPSTSGQSLSSQSKPAKSVELSKETLKDLSSETSGTSTEPLASKKVSEGIKTSTHTAVSITTTVSPGEQVETTMPSIETTLPERNDASQKLSRGKRSANPVSLIDTPTTGSGTPENKSPITISPPPPVKPSNTENGSTIGTDVKIDEKSSIWCISPNKKCNIIGIGIIGISIFVFLAFMYK</sequence>
<feature type="compositionally biased region" description="Low complexity" evidence="1">
    <location>
        <begin position="845"/>
        <end position="855"/>
    </location>
</feature>
<reference evidence="3" key="1">
    <citation type="submission" date="2016-08" db="EMBL/GenBank/DDBJ databases">
        <authorList>
            <consortium name="Pathogen Informatics"/>
        </authorList>
    </citation>
    <scope>NUCLEOTIDE SEQUENCE</scope>
    <source>
        <strain evidence="3">AJ</strain>
    </source>
</reference>
<feature type="compositionally biased region" description="Polar residues" evidence="1">
    <location>
        <begin position="450"/>
        <end position="459"/>
    </location>
</feature>
<feature type="non-terminal residue" evidence="3">
    <location>
        <position position="1023"/>
    </location>
</feature>
<organism evidence="3">
    <name type="scientific">Plasmodium chabaudi chabaudi</name>
    <dbReference type="NCBI Taxonomy" id="31271"/>
    <lineage>
        <taxon>Eukaryota</taxon>
        <taxon>Sar</taxon>
        <taxon>Alveolata</taxon>
        <taxon>Apicomplexa</taxon>
        <taxon>Aconoidasida</taxon>
        <taxon>Haemosporida</taxon>
        <taxon>Plasmodiidae</taxon>
        <taxon>Plasmodium</taxon>
        <taxon>Plasmodium (Vinckeia)</taxon>
    </lineage>
</organism>
<feature type="compositionally biased region" description="Polar residues" evidence="1">
    <location>
        <begin position="681"/>
        <end position="702"/>
    </location>
</feature>
<feature type="compositionally biased region" description="Basic and acidic residues" evidence="1">
    <location>
        <begin position="294"/>
        <end position="305"/>
    </location>
</feature>
<protein>
    <submittedName>
        <fullName evidence="3">CIR protein</fullName>
    </submittedName>
</protein>
<keyword evidence="2" id="KW-1133">Transmembrane helix</keyword>
<proteinExistence type="predicted"/>
<dbReference type="InterPro" id="IPR006477">
    <property type="entry name" value="Yir_bir_cir"/>
</dbReference>
<feature type="compositionally biased region" description="Low complexity" evidence="1">
    <location>
        <begin position="396"/>
        <end position="426"/>
    </location>
</feature>
<feature type="compositionally biased region" description="Low complexity" evidence="1">
    <location>
        <begin position="467"/>
        <end position="480"/>
    </location>
</feature>
<dbReference type="Proteomes" id="UP000507163">
    <property type="component" value="Unassembled WGS sequence"/>
</dbReference>
<dbReference type="EMBL" id="FMIL01000130">
    <property type="protein sequence ID" value="SCL85185.1"/>
    <property type="molecule type" value="Genomic_DNA"/>
</dbReference>
<keyword evidence="2" id="KW-0472">Membrane</keyword>
<feature type="compositionally biased region" description="Low complexity" evidence="1">
    <location>
        <begin position="773"/>
        <end position="819"/>
    </location>
</feature>
<accession>A0A1C6WDB1</accession>
<feature type="compositionally biased region" description="Polar residues" evidence="1">
    <location>
        <begin position="947"/>
        <end position="957"/>
    </location>
</feature>
<feature type="compositionally biased region" description="Polar residues" evidence="1">
    <location>
        <begin position="912"/>
        <end position="921"/>
    </location>
</feature>
<feature type="compositionally biased region" description="Low complexity" evidence="1">
    <location>
        <begin position="615"/>
        <end position="642"/>
    </location>
</feature>
<feature type="compositionally biased region" description="Polar residues" evidence="1">
    <location>
        <begin position="873"/>
        <end position="882"/>
    </location>
</feature>
<feature type="region of interest" description="Disordered" evidence="1">
    <location>
        <begin position="293"/>
        <end position="742"/>
    </location>
</feature>
<dbReference type="AlphaFoldDB" id="A0A1C6WDB1"/>
<feature type="transmembrane region" description="Helical" evidence="2">
    <location>
        <begin position="1004"/>
        <end position="1022"/>
    </location>
</feature>
<feature type="compositionally biased region" description="Low complexity" evidence="1">
    <location>
        <begin position="894"/>
        <end position="907"/>
    </location>
</feature>
<feature type="compositionally biased region" description="Basic and acidic residues" evidence="1">
    <location>
        <begin position="862"/>
        <end position="872"/>
    </location>
</feature>
<feature type="region of interest" description="Disordered" evidence="1">
    <location>
        <begin position="768"/>
        <end position="982"/>
    </location>
</feature>
<gene>
    <name evidence="3" type="ORF">PCHAJ_000500000</name>
</gene>
<feature type="compositionally biased region" description="Low complexity" evidence="1">
    <location>
        <begin position="375"/>
        <end position="385"/>
    </location>
</feature>
<evidence type="ECO:0000256" key="1">
    <source>
        <dbReference type="SAM" id="MobiDB-lite"/>
    </source>
</evidence>
<feature type="compositionally biased region" description="Polar residues" evidence="1">
    <location>
        <begin position="574"/>
        <end position="603"/>
    </location>
</feature>
<evidence type="ECO:0000313" key="3">
    <source>
        <dbReference type="EMBL" id="SCL85185.1"/>
    </source>
</evidence>
<feature type="compositionally biased region" description="Polar residues" evidence="1">
    <location>
        <begin position="825"/>
        <end position="844"/>
    </location>
</feature>